<dbReference type="STRING" id="84521.SAMN04487994_100535"/>
<evidence type="ECO:0000256" key="3">
    <source>
        <dbReference type="ARBA" id="ARBA00022989"/>
    </source>
</evidence>
<dbReference type="Pfam" id="PF06305">
    <property type="entry name" value="LapA_dom"/>
    <property type="match status" value="1"/>
</dbReference>
<feature type="transmembrane region" description="Helical" evidence="6">
    <location>
        <begin position="7"/>
        <end position="34"/>
    </location>
</feature>
<organism evidence="8 9">
    <name type="scientific">Dolosicoccus paucivorans</name>
    <dbReference type="NCBI Taxonomy" id="84521"/>
    <lineage>
        <taxon>Bacteria</taxon>
        <taxon>Bacillati</taxon>
        <taxon>Bacillota</taxon>
        <taxon>Bacilli</taxon>
        <taxon>Lactobacillales</taxon>
        <taxon>Aerococcaceae</taxon>
        <taxon>Dolosicoccus</taxon>
    </lineage>
</organism>
<evidence type="ECO:0000259" key="7">
    <source>
        <dbReference type="Pfam" id="PF06305"/>
    </source>
</evidence>
<dbReference type="InterPro" id="IPR010445">
    <property type="entry name" value="LapA_dom"/>
</dbReference>
<keyword evidence="9" id="KW-1185">Reference proteome</keyword>
<evidence type="ECO:0000256" key="6">
    <source>
        <dbReference type="SAM" id="Phobius"/>
    </source>
</evidence>
<protein>
    <recommendedName>
        <fullName evidence="7">Lipopolysaccharide assembly protein A domain-containing protein</fullName>
    </recommendedName>
</protein>
<sequence>MKQQWKIIFVIILMILVVTFAIQNTVAVPINYFVGTVEVPLVLVILLCLLLGVIIGLVGSLTALQASRQANRTLEGELRAAKADHMDKIQEKDRQLAELRDKLRNEAQATDHTAVYQPSTEL</sequence>
<evidence type="ECO:0000256" key="2">
    <source>
        <dbReference type="ARBA" id="ARBA00022692"/>
    </source>
</evidence>
<dbReference type="EMBL" id="PNHE01000013">
    <property type="protein sequence ID" value="PMC58464.1"/>
    <property type="molecule type" value="Genomic_DNA"/>
</dbReference>
<evidence type="ECO:0000313" key="8">
    <source>
        <dbReference type="EMBL" id="PMC58464.1"/>
    </source>
</evidence>
<dbReference type="AlphaFoldDB" id="A0A2N6SN15"/>
<evidence type="ECO:0000256" key="1">
    <source>
        <dbReference type="ARBA" id="ARBA00022475"/>
    </source>
</evidence>
<keyword evidence="2 6" id="KW-0812">Transmembrane</keyword>
<dbReference type="GO" id="GO:0005886">
    <property type="term" value="C:plasma membrane"/>
    <property type="evidence" value="ECO:0007669"/>
    <property type="project" value="InterPro"/>
</dbReference>
<dbReference type="PANTHER" id="PTHR41335">
    <property type="entry name" value="MEMBRANE PROTEIN-RELATED"/>
    <property type="match status" value="1"/>
</dbReference>
<evidence type="ECO:0000256" key="5">
    <source>
        <dbReference type="SAM" id="Coils"/>
    </source>
</evidence>
<keyword evidence="1" id="KW-1003">Cell membrane</keyword>
<gene>
    <name evidence="8" type="ORF">CJ205_04155</name>
</gene>
<dbReference type="Proteomes" id="UP000235682">
    <property type="component" value="Unassembled WGS sequence"/>
</dbReference>
<reference evidence="8 9" key="1">
    <citation type="submission" date="2017-09" db="EMBL/GenBank/DDBJ databases">
        <title>Bacterial strain isolated from the female urinary microbiota.</title>
        <authorList>
            <person name="Thomas-White K."/>
            <person name="Kumar N."/>
            <person name="Forster S."/>
            <person name="Putonti C."/>
            <person name="Lawley T."/>
            <person name="Wolfe A.J."/>
        </authorList>
    </citation>
    <scope>NUCLEOTIDE SEQUENCE [LARGE SCALE GENOMIC DNA]</scope>
    <source>
        <strain evidence="8 9">UMB0852</strain>
    </source>
</reference>
<accession>A0A2N6SN15</accession>
<proteinExistence type="predicted"/>
<feature type="transmembrane region" description="Helical" evidence="6">
    <location>
        <begin position="40"/>
        <end position="64"/>
    </location>
</feature>
<evidence type="ECO:0000313" key="9">
    <source>
        <dbReference type="Proteomes" id="UP000235682"/>
    </source>
</evidence>
<keyword evidence="5" id="KW-0175">Coiled coil</keyword>
<evidence type="ECO:0000256" key="4">
    <source>
        <dbReference type="ARBA" id="ARBA00023136"/>
    </source>
</evidence>
<comment type="caution">
    <text evidence="8">The sequence shown here is derived from an EMBL/GenBank/DDBJ whole genome shotgun (WGS) entry which is preliminary data.</text>
</comment>
<feature type="domain" description="Lipopolysaccharide assembly protein A" evidence="7">
    <location>
        <begin position="23"/>
        <end position="83"/>
    </location>
</feature>
<keyword evidence="3 6" id="KW-1133">Transmembrane helix</keyword>
<feature type="coiled-coil region" evidence="5">
    <location>
        <begin position="64"/>
        <end position="109"/>
    </location>
</feature>
<name>A0A2N6SN15_9LACT</name>
<dbReference type="PANTHER" id="PTHR41335:SF1">
    <property type="entry name" value="MEMBRANE PROTEIN"/>
    <property type="match status" value="1"/>
</dbReference>
<keyword evidence="4 6" id="KW-0472">Membrane</keyword>
<dbReference type="RefSeq" id="WP_102227706.1">
    <property type="nucleotide sequence ID" value="NZ_PNFY01000014.1"/>
</dbReference>